<evidence type="ECO:0000313" key="2">
    <source>
        <dbReference type="Proteomes" id="UP000481417"/>
    </source>
</evidence>
<sequence length="138" mass="14178">MPVVSVSLMNLPETEAALGWAGAHCLIADRPEGRAGGMGLGFNGAQLLALAIGGCFCNDLRYIAHRRGVAIASISVKVHLALEGDPPIATGAEMTVQCVMADGSDPQPLIDEARDSSMVGCSLPRGIPVTVSSDPRPA</sequence>
<protein>
    <submittedName>
        <fullName evidence="1">OsmC family peroxiredoxin</fullName>
    </submittedName>
</protein>
<dbReference type="RefSeq" id="WP_154764034.1">
    <property type="nucleotide sequence ID" value="NZ_WMBT01000003.1"/>
</dbReference>
<dbReference type="EMBL" id="WMBT01000003">
    <property type="protein sequence ID" value="MTD99948.1"/>
    <property type="molecule type" value="Genomic_DNA"/>
</dbReference>
<dbReference type="SUPFAM" id="SSF82784">
    <property type="entry name" value="OsmC-like"/>
    <property type="match status" value="1"/>
</dbReference>
<dbReference type="Proteomes" id="UP000481417">
    <property type="component" value="Unassembled WGS sequence"/>
</dbReference>
<organism evidence="1 2">
    <name type="scientific">Paracoccus lichenicola</name>
    <dbReference type="NCBI Taxonomy" id="2665644"/>
    <lineage>
        <taxon>Bacteria</taxon>
        <taxon>Pseudomonadati</taxon>
        <taxon>Pseudomonadota</taxon>
        <taxon>Alphaproteobacteria</taxon>
        <taxon>Rhodobacterales</taxon>
        <taxon>Paracoccaceae</taxon>
        <taxon>Paracoccus</taxon>
    </lineage>
</organism>
<gene>
    <name evidence="1" type="ORF">GIY56_06600</name>
</gene>
<dbReference type="AlphaFoldDB" id="A0A6L6HN90"/>
<dbReference type="InterPro" id="IPR036102">
    <property type="entry name" value="OsmC/Ohrsf"/>
</dbReference>
<comment type="caution">
    <text evidence="1">The sequence shown here is derived from an EMBL/GenBank/DDBJ whole genome shotgun (WGS) entry which is preliminary data.</text>
</comment>
<name>A0A6L6HN90_9RHOB</name>
<dbReference type="InterPro" id="IPR015946">
    <property type="entry name" value="KH_dom-like_a/b"/>
</dbReference>
<reference evidence="1 2" key="1">
    <citation type="submission" date="2019-11" db="EMBL/GenBank/DDBJ databases">
        <authorList>
            <person name="Lang L."/>
        </authorList>
    </citation>
    <scope>NUCLEOTIDE SEQUENCE [LARGE SCALE GENOMIC DNA]</scope>
    <source>
        <strain evidence="1 2">YIM 132242</strain>
    </source>
</reference>
<dbReference type="Gene3D" id="3.30.300.20">
    <property type="match status" value="1"/>
</dbReference>
<dbReference type="Pfam" id="PF02566">
    <property type="entry name" value="OsmC"/>
    <property type="match status" value="1"/>
</dbReference>
<keyword evidence="2" id="KW-1185">Reference proteome</keyword>
<dbReference type="InterPro" id="IPR003718">
    <property type="entry name" value="OsmC/Ohr_fam"/>
</dbReference>
<evidence type="ECO:0000313" key="1">
    <source>
        <dbReference type="EMBL" id="MTD99948.1"/>
    </source>
</evidence>
<proteinExistence type="predicted"/>
<accession>A0A6L6HN90</accession>